<evidence type="ECO:0000313" key="1">
    <source>
        <dbReference type="EMBL" id="KAH6899874.1"/>
    </source>
</evidence>
<proteinExistence type="predicted"/>
<organism evidence="1 2">
    <name type="scientific">Thelonectria olida</name>
    <dbReference type="NCBI Taxonomy" id="1576542"/>
    <lineage>
        <taxon>Eukaryota</taxon>
        <taxon>Fungi</taxon>
        <taxon>Dikarya</taxon>
        <taxon>Ascomycota</taxon>
        <taxon>Pezizomycotina</taxon>
        <taxon>Sordariomycetes</taxon>
        <taxon>Hypocreomycetidae</taxon>
        <taxon>Hypocreales</taxon>
        <taxon>Nectriaceae</taxon>
        <taxon>Thelonectria</taxon>
    </lineage>
</organism>
<keyword evidence="1" id="KW-0436">Ligase</keyword>
<comment type="caution">
    <text evidence="1">The sequence shown here is derived from an EMBL/GenBank/DDBJ whole genome shotgun (WGS) entry which is preliminary data.</text>
</comment>
<dbReference type="SUPFAM" id="SSF55144">
    <property type="entry name" value="LigT-like"/>
    <property type="match status" value="1"/>
</dbReference>
<dbReference type="GO" id="GO:0016874">
    <property type="term" value="F:ligase activity"/>
    <property type="evidence" value="ECO:0007669"/>
    <property type="project" value="UniProtKB-KW"/>
</dbReference>
<dbReference type="AlphaFoldDB" id="A0A9P8WH33"/>
<sequence length="322" mass="36509">MGELPLPDAQNKLEDLSGIALQPGENPYLALLRACDHDPAQIQALYEAHRTKRNAQQRDKFLAADFKELIIDQYLLRLEVPTVQPGFRDERNCLVLWARPPDHIVRLAAKLQDMLRQAAPSIWLMPIHRMHMTTLEVAFSKTPEEIASLVTQMRPAIPDIVNYLFSHRSRLVKPIISYDLSAFAVSFLPAAGEPVLSPAPVGPPIKEGIVECDAFTYHHVRRHIFDKVQDAGVEIGSRYQVPSAHITLGRYLNHDDHDTPEKRQKWIEAIDNVNKWLQEEVWSNPESDFVGEWVVGQERGLDARNGALWYGGGRTIMMGEGF</sequence>
<dbReference type="OrthoDB" id="2967263at2759"/>
<protein>
    <submittedName>
        <fullName evidence="1">RNA ligase/cyclic nucleotide phosphodiesterase</fullName>
    </submittedName>
</protein>
<gene>
    <name evidence="1" type="ORF">B0T10DRAFT_9703</name>
</gene>
<dbReference type="InterPro" id="IPR009097">
    <property type="entry name" value="Cyclic_Pdiesterase"/>
</dbReference>
<dbReference type="EMBL" id="JAGPYM010000001">
    <property type="protein sequence ID" value="KAH6899874.1"/>
    <property type="molecule type" value="Genomic_DNA"/>
</dbReference>
<keyword evidence="2" id="KW-1185">Reference proteome</keyword>
<accession>A0A9P8WH33</accession>
<name>A0A9P8WH33_9HYPO</name>
<dbReference type="Proteomes" id="UP000777438">
    <property type="component" value="Unassembled WGS sequence"/>
</dbReference>
<evidence type="ECO:0000313" key="2">
    <source>
        <dbReference type="Proteomes" id="UP000777438"/>
    </source>
</evidence>
<reference evidence="1 2" key="1">
    <citation type="journal article" date="2021" name="Nat. Commun.">
        <title>Genetic determinants of endophytism in the Arabidopsis root mycobiome.</title>
        <authorList>
            <person name="Mesny F."/>
            <person name="Miyauchi S."/>
            <person name="Thiergart T."/>
            <person name="Pickel B."/>
            <person name="Atanasova L."/>
            <person name="Karlsson M."/>
            <person name="Huettel B."/>
            <person name="Barry K.W."/>
            <person name="Haridas S."/>
            <person name="Chen C."/>
            <person name="Bauer D."/>
            <person name="Andreopoulos W."/>
            <person name="Pangilinan J."/>
            <person name="LaButti K."/>
            <person name="Riley R."/>
            <person name="Lipzen A."/>
            <person name="Clum A."/>
            <person name="Drula E."/>
            <person name="Henrissat B."/>
            <person name="Kohler A."/>
            <person name="Grigoriev I.V."/>
            <person name="Martin F.M."/>
            <person name="Hacquard S."/>
        </authorList>
    </citation>
    <scope>NUCLEOTIDE SEQUENCE [LARGE SCALE GENOMIC DNA]</scope>
    <source>
        <strain evidence="1 2">MPI-CAGE-CH-0241</strain>
    </source>
</reference>